<evidence type="ECO:0000313" key="1">
    <source>
        <dbReference type="EMBL" id="CAD71349.1"/>
    </source>
</evidence>
<proteinExistence type="predicted"/>
<dbReference type="HOGENOM" id="CLU_3157129_0_0_0"/>
<evidence type="ECO:0000313" key="2">
    <source>
        <dbReference type="Proteomes" id="UP000001025"/>
    </source>
</evidence>
<dbReference type="KEGG" id="rba:RB36"/>
<dbReference type="Proteomes" id="UP000001025">
    <property type="component" value="Chromosome"/>
</dbReference>
<dbReference type="EnsemblBacteria" id="CAD71349">
    <property type="protein sequence ID" value="CAD71349"/>
    <property type="gene ID" value="RB36"/>
</dbReference>
<gene>
    <name evidence="1" type="ordered locus">RB36</name>
</gene>
<keyword evidence="2" id="KW-1185">Reference proteome</keyword>
<name>Q7UZD4_RHOBA</name>
<sequence>MREFTSRNNQFMPWSDGRDLQQLQIWFPPPRRCFPFADANRMMLHRYG</sequence>
<protein>
    <submittedName>
        <fullName evidence="1">Uncharacterized protein</fullName>
    </submittedName>
</protein>
<organism evidence="1 2">
    <name type="scientific">Rhodopirellula baltica (strain DSM 10527 / NCIMB 13988 / SH1)</name>
    <dbReference type="NCBI Taxonomy" id="243090"/>
    <lineage>
        <taxon>Bacteria</taxon>
        <taxon>Pseudomonadati</taxon>
        <taxon>Planctomycetota</taxon>
        <taxon>Planctomycetia</taxon>
        <taxon>Pirellulales</taxon>
        <taxon>Pirellulaceae</taxon>
        <taxon>Rhodopirellula</taxon>
    </lineage>
</organism>
<accession>Q7UZD4</accession>
<dbReference type="EMBL" id="BX294133">
    <property type="protein sequence ID" value="CAD71349.1"/>
    <property type="molecule type" value="Genomic_DNA"/>
</dbReference>
<dbReference type="AlphaFoldDB" id="Q7UZD4"/>
<dbReference type="InParanoid" id="Q7UZD4"/>
<reference evidence="1 2" key="1">
    <citation type="journal article" date="2003" name="Proc. Natl. Acad. Sci. U.S.A.">
        <title>Complete genome sequence of the marine planctomycete Pirellula sp. strain 1.</title>
        <authorList>
            <person name="Gloeckner F.O."/>
            <person name="Kube M."/>
            <person name="Bauer M."/>
            <person name="Teeling H."/>
            <person name="Lombardot T."/>
            <person name="Ludwig W."/>
            <person name="Gade D."/>
            <person name="Beck A."/>
            <person name="Borzym K."/>
            <person name="Heitmann K."/>
            <person name="Rabus R."/>
            <person name="Schlesner H."/>
            <person name="Amann R."/>
            <person name="Reinhardt R."/>
        </authorList>
    </citation>
    <scope>NUCLEOTIDE SEQUENCE [LARGE SCALE GENOMIC DNA]</scope>
    <source>
        <strain evidence="2">DSM 10527 / NCIMB 13988 / SH1</strain>
    </source>
</reference>